<evidence type="ECO:0000313" key="1">
    <source>
        <dbReference type="EMBL" id="KAJ6837071.1"/>
    </source>
</evidence>
<accession>A0AAX6H921</accession>
<sequence length="13" mass="1514">MYIFSSVSDTARH</sequence>
<reference evidence="1" key="2">
    <citation type="submission" date="2023-04" db="EMBL/GenBank/DDBJ databases">
        <authorList>
            <person name="Bruccoleri R.E."/>
            <person name="Oakeley E.J."/>
            <person name="Faust A.-M."/>
            <person name="Dessus-Babus S."/>
            <person name="Altorfer M."/>
            <person name="Burckhardt D."/>
            <person name="Oertli M."/>
            <person name="Naumann U."/>
            <person name="Petersen F."/>
            <person name="Wong J."/>
        </authorList>
    </citation>
    <scope>NUCLEOTIDE SEQUENCE</scope>
    <source>
        <strain evidence="1">GSM-AAB239-AS_SAM_17_03QT</strain>
        <tissue evidence="1">Leaf</tissue>
    </source>
</reference>
<gene>
    <name evidence="1" type="ORF">M6B38_323950</name>
</gene>
<protein>
    <submittedName>
        <fullName evidence="1">Pollen-specific leucine-rich repeat extensin-like protein 3</fullName>
    </submittedName>
</protein>
<reference evidence="1" key="1">
    <citation type="journal article" date="2023" name="GigaByte">
        <title>Genome assembly of the bearded iris, Iris pallida Lam.</title>
        <authorList>
            <person name="Bruccoleri R.E."/>
            <person name="Oakeley E.J."/>
            <person name="Faust A.M.E."/>
            <person name="Altorfer M."/>
            <person name="Dessus-Babus S."/>
            <person name="Burckhardt D."/>
            <person name="Oertli M."/>
            <person name="Naumann U."/>
            <person name="Petersen F."/>
            <person name="Wong J."/>
        </authorList>
    </citation>
    <scope>NUCLEOTIDE SEQUENCE</scope>
    <source>
        <strain evidence="1">GSM-AAB239-AS_SAM_17_03QT</strain>
    </source>
</reference>
<dbReference type="Proteomes" id="UP001140949">
    <property type="component" value="Unassembled WGS sequence"/>
</dbReference>
<organism evidence="1 2">
    <name type="scientific">Iris pallida</name>
    <name type="common">Sweet iris</name>
    <dbReference type="NCBI Taxonomy" id="29817"/>
    <lineage>
        <taxon>Eukaryota</taxon>
        <taxon>Viridiplantae</taxon>
        <taxon>Streptophyta</taxon>
        <taxon>Embryophyta</taxon>
        <taxon>Tracheophyta</taxon>
        <taxon>Spermatophyta</taxon>
        <taxon>Magnoliopsida</taxon>
        <taxon>Liliopsida</taxon>
        <taxon>Asparagales</taxon>
        <taxon>Iridaceae</taxon>
        <taxon>Iridoideae</taxon>
        <taxon>Irideae</taxon>
        <taxon>Iris</taxon>
    </lineage>
</organism>
<proteinExistence type="predicted"/>
<evidence type="ECO:0000313" key="2">
    <source>
        <dbReference type="Proteomes" id="UP001140949"/>
    </source>
</evidence>
<keyword evidence="2" id="KW-1185">Reference proteome</keyword>
<dbReference type="EMBL" id="JANAVB010011495">
    <property type="protein sequence ID" value="KAJ6837071.1"/>
    <property type="molecule type" value="Genomic_DNA"/>
</dbReference>
<name>A0AAX6H921_IRIPA</name>
<comment type="caution">
    <text evidence="1">The sequence shown here is derived from an EMBL/GenBank/DDBJ whole genome shotgun (WGS) entry which is preliminary data.</text>
</comment>